<dbReference type="GO" id="GO:0008033">
    <property type="term" value="P:tRNA processing"/>
    <property type="evidence" value="ECO:0007669"/>
    <property type="project" value="InterPro"/>
</dbReference>
<reference evidence="2" key="1">
    <citation type="submission" date="2020-11" db="EMBL/GenBank/DDBJ databases">
        <authorList>
            <consortium name="DOE Joint Genome Institute"/>
            <person name="Ahrendt S."/>
            <person name="Riley R."/>
            <person name="Andreopoulos W."/>
            <person name="LaButti K."/>
            <person name="Pangilinan J."/>
            <person name="Ruiz-duenas F.J."/>
            <person name="Barrasa J.M."/>
            <person name="Sanchez-Garcia M."/>
            <person name="Camarero S."/>
            <person name="Miyauchi S."/>
            <person name="Serrano A."/>
            <person name="Linde D."/>
            <person name="Babiker R."/>
            <person name="Drula E."/>
            <person name="Ayuso-Fernandez I."/>
            <person name="Pacheco R."/>
            <person name="Padilla G."/>
            <person name="Ferreira P."/>
            <person name="Barriuso J."/>
            <person name="Kellner H."/>
            <person name="Castanera R."/>
            <person name="Alfaro M."/>
            <person name="Ramirez L."/>
            <person name="Pisabarro A.G."/>
            <person name="Kuo A."/>
            <person name="Tritt A."/>
            <person name="Lipzen A."/>
            <person name="He G."/>
            <person name="Yan M."/>
            <person name="Ng V."/>
            <person name="Cullen D."/>
            <person name="Martin F."/>
            <person name="Rosso M.-N."/>
            <person name="Henrissat B."/>
            <person name="Hibbett D."/>
            <person name="Martinez A.T."/>
            <person name="Grigoriev I.V."/>
        </authorList>
    </citation>
    <scope>NUCLEOTIDE SEQUENCE</scope>
    <source>
        <strain evidence="2">AH 44721</strain>
    </source>
</reference>
<dbReference type="GO" id="GO:0000172">
    <property type="term" value="C:ribonuclease MRP complex"/>
    <property type="evidence" value="ECO:0007669"/>
    <property type="project" value="TreeGrafter"/>
</dbReference>
<dbReference type="GO" id="GO:0005655">
    <property type="term" value="C:nucleolar ribonuclease P complex"/>
    <property type="evidence" value="ECO:0007669"/>
    <property type="project" value="TreeGrafter"/>
</dbReference>
<dbReference type="GO" id="GO:0034965">
    <property type="term" value="P:intronic box C/D snoRNA processing"/>
    <property type="evidence" value="ECO:0007669"/>
    <property type="project" value="TreeGrafter"/>
</dbReference>
<feature type="compositionally biased region" description="Basic residues" evidence="1">
    <location>
        <begin position="302"/>
        <end position="312"/>
    </location>
</feature>
<organism evidence="2 3">
    <name type="scientific">Gymnopilus junonius</name>
    <name type="common">Spectacular rustgill mushroom</name>
    <name type="synonym">Gymnopilus spectabilis subsp. junonius</name>
    <dbReference type="NCBI Taxonomy" id="109634"/>
    <lineage>
        <taxon>Eukaryota</taxon>
        <taxon>Fungi</taxon>
        <taxon>Dikarya</taxon>
        <taxon>Basidiomycota</taxon>
        <taxon>Agaricomycotina</taxon>
        <taxon>Agaricomycetes</taxon>
        <taxon>Agaricomycetidae</taxon>
        <taxon>Agaricales</taxon>
        <taxon>Agaricineae</taxon>
        <taxon>Hymenogastraceae</taxon>
        <taxon>Gymnopilus</taxon>
    </lineage>
</organism>
<dbReference type="OrthoDB" id="20109at2759"/>
<dbReference type="GO" id="GO:0004526">
    <property type="term" value="F:ribonuclease P activity"/>
    <property type="evidence" value="ECO:0007669"/>
    <property type="project" value="TreeGrafter"/>
</dbReference>
<accession>A0A9P5P0Z0</accession>
<protein>
    <submittedName>
        <fullName evidence="2">Uncharacterized protein</fullName>
    </submittedName>
</protein>
<dbReference type="GO" id="GO:0006364">
    <property type="term" value="P:rRNA processing"/>
    <property type="evidence" value="ECO:0007669"/>
    <property type="project" value="InterPro"/>
</dbReference>
<proteinExistence type="predicted"/>
<dbReference type="InterPro" id="IPR013241">
    <property type="entry name" value="RNase_P_Pop3"/>
</dbReference>
<dbReference type="PANTHER" id="PTHR28272:SF1">
    <property type="entry name" value="RIBONUCLEASES P_MRP PROTEIN SUBUNIT POP3"/>
    <property type="match status" value="1"/>
</dbReference>
<gene>
    <name evidence="2" type="ORF">CPB84DRAFT_1760415</name>
</gene>
<evidence type="ECO:0000313" key="2">
    <source>
        <dbReference type="EMBL" id="KAF8913133.1"/>
    </source>
</evidence>
<feature type="region of interest" description="Disordered" evidence="1">
    <location>
        <begin position="285"/>
        <end position="312"/>
    </location>
</feature>
<dbReference type="InterPro" id="IPR029064">
    <property type="entry name" value="Ribosomal_eL30-like_sf"/>
</dbReference>
<feature type="region of interest" description="Disordered" evidence="1">
    <location>
        <begin position="1"/>
        <end position="22"/>
    </location>
</feature>
<feature type="compositionally biased region" description="Basic and acidic residues" evidence="1">
    <location>
        <begin position="285"/>
        <end position="301"/>
    </location>
</feature>
<dbReference type="Gene3D" id="3.30.1330.30">
    <property type="match status" value="1"/>
</dbReference>
<evidence type="ECO:0000256" key="1">
    <source>
        <dbReference type="SAM" id="MobiDB-lite"/>
    </source>
</evidence>
<dbReference type="AlphaFoldDB" id="A0A9P5P0Z0"/>
<keyword evidence="3" id="KW-1185">Reference proteome</keyword>
<name>A0A9P5P0Z0_GYMJU</name>
<feature type="region of interest" description="Disordered" evidence="1">
    <location>
        <begin position="73"/>
        <end position="106"/>
    </location>
</feature>
<comment type="caution">
    <text evidence="2">The sequence shown here is derived from an EMBL/GenBank/DDBJ whole genome shotgun (WGS) entry which is preliminary data.</text>
</comment>
<dbReference type="GO" id="GO:0000171">
    <property type="term" value="F:ribonuclease MRP activity"/>
    <property type="evidence" value="ECO:0007669"/>
    <property type="project" value="TreeGrafter"/>
</dbReference>
<dbReference type="Proteomes" id="UP000724874">
    <property type="component" value="Unassembled WGS sequence"/>
</dbReference>
<evidence type="ECO:0000313" key="3">
    <source>
        <dbReference type="Proteomes" id="UP000724874"/>
    </source>
</evidence>
<dbReference type="GO" id="GO:0005829">
    <property type="term" value="C:cytosol"/>
    <property type="evidence" value="ECO:0007669"/>
    <property type="project" value="TreeGrafter"/>
</dbReference>
<feature type="compositionally biased region" description="Basic and acidic residues" evidence="1">
    <location>
        <begin position="94"/>
        <end position="104"/>
    </location>
</feature>
<sequence length="312" mass="34337">MADKHARILTQPSNRAKAKGSSDKKVVFKSALANPHVIQWPSVPINLQNNILTYVTQALEGASYYRTARNALNRKRKRSTKAADFAKQNKKPKSHTDLASKFESETNGAAVTSSVEDIELQPQAVLQVSEAPDPPAILRHIVYGINEVTKRLEIQAQRSRRPIIVATSEPSLPPLLETVFVCRADVDPAILVDHLPHLVAACNSSNPSSHVKLVPLPRGSELTIAKVLGVRRVTALAIDRNSPKAQQLKLMLDQVPVLSASWLSNPKPSHPLIGTHVKHLRTTAPKDMKAAKESRNQERADAKRRKKLLKAS</sequence>
<dbReference type="PANTHER" id="PTHR28272">
    <property type="entry name" value="RIBONUCLEASES P/MRP PROTEIN SUBUNIT POP3"/>
    <property type="match status" value="1"/>
</dbReference>
<dbReference type="Pfam" id="PF08228">
    <property type="entry name" value="RNase_P_pop3"/>
    <property type="match status" value="1"/>
</dbReference>
<dbReference type="EMBL" id="JADNYJ010000002">
    <property type="protein sequence ID" value="KAF8913133.1"/>
    <property type="molecule type" value="Genomic_DNA"/>
</dbReference>